<evidence type="ECO:0000256" key="1">
    <source>
        <dbReference type="ARBA" id="ARBA00022481"/>
    </source>
</evidence>
<keyword evidence="1" id="KW-0488">Methylation</keyword>
<dbReference type="AlphaFoldDB" id="A0A1F4Y4X1"/>
<evidence type="ECO:0008006" key="5">
    <source>
        <dbReference type="Google" id="ProtNLM"/>
    </source>
</evidence>
<evidence type="ECO:0000256" key="2">
    <source>
        <dbReference type="SAM" id="Phobius"/>
    </source>
</evidence>
<dbReference type="Proteomes" id="UP000176568">
    <property type="component" value="Unassembled WGS sequence"/>
</dbReference>
<keyword evidence="2" id="KW-1133">Transmembrane helix</keyword>
<dbReference type="Pfam" id="PF07963">
    <property type="entry name" value="N_methyl"/>
    <property type="match status" value="1"/>
</dbReference>
<dbReference type="Gene3D" id="3.30.700.10">
    <property type="entry name" value="Glycoprotein, Type 4 Pilin"/>
    <property type="match status" value="1"/>
</dbReference>
<protein>
    <recommendedName>
        <fullName evidence="5">Type II secretion system protein GspG C-terminal domain-containing protein</fullName>
    </recommendedName>
</protein>
<accession>A0A1F4Y4X1</accession>
<gene>
    <name evidence="3" type="ORF">A2419_00545</name>
</gene>
<keyword evidence="2" id="KW-0812">Transmembrane</keyword>
<dbReference type="SUPFAM" id="SSF54523">
    <property type="entry name" value="Pili subunits"/>
    <property type="match status" value="1"/>
</dbReference>
<dbReference type="InterPro" id="IPR000983">
    <property type="entry name" value="Bac_GSPG_pilin"/>
</dbReference>
<dbReference type="InterPro" id="IPR012902">
    <property type="entry name" value="N_methyl_site"/>
</dbReference>
<evidence type="ECO:0000313" key="3">
    <source>
        <dbReference type="EMBL" id="OGC88333.1"/>
    </source>
</evidence>
<keyword evidence="2" id="KW-0472">Membrane</keyword>
<dbReference type="GO" id="GO:0015627">
    <property type="term" value="C:type II protein secretion system complex"/>
    <property type="evidence" value="ECO:0007669"/>
    <property type="project" value="InterPro"/>
</dbReference>
<dbReference type="NCBIfam" id="TIGR02532">
    <property type="entry name" value="IV_pilin_GFxxxE"/>
    <property type="match status" value="1"/>
</dbReference>
<proteinExistence type="predicted"/>
<dbReference type="GO" id="GO:0015628">
    <property type="term" value="P:protein secretion by the type II secretion system"/>
    <property type="evidence" value="ECO:0007669"/>
    <property type="project" value="InterPro"/>
</dbReference>
<evidence type="ECO:0000313" key="4">
    <source>
        <dbReference type="Proteomes" id="UP000176568"/>
    </source>
</evidence>
<sequence>MRLHAHNKRGFTLIELLVVIAIIGILASIVLTSLESARAKARDSRRLTELKEVEKAVALYELENGAYPSTSNAWWGTCSSYGSHPTSGSTGWVPNLAPTYISVLPADPKPVGNNGCYLYRSNGTNYMLLAYLTVETYPTVTTNPIPRPSTDGSATTCGGDPGYQFTFAKYTPGGMCW</sequence>
<feature type="transmembrane region" description="Helical" evidence="2">
    <location>
        <begin position="12"/>
        <end position="34"/>
    </location>
</feature>
<dbReference type="PRINTS" id="PR00813">
    <property type="entry name" value="BCTERIALGSPG"/>
</dbReference>
<dbReference type="PANTHER" id="PTHR30093">
    <property type="entry name" value="GENERAL SECRETION PATHWAY PROTEIN G"/>
    <property type="match status" value="1"/>
</dbReference>
<dbReference type="PROSITE" id="PS00409">
    <property type="entry name" value="PROKAR_NTER_METHYL"/>
    <property type="match status" value="1"/>
</dbReference>
<name>A0A1F4Y4X1_9BACT</name>
<dbReference type="EMBL" id="MEXB01000009">
    <property type="protein sequence ID" value="OGC88333.1"/>
    <property type="molecule type" value="Genomic_DNA"/>
</dbReference>
<dbReference type="InterPro" id="IPR045584">
    <property type="entry name" value="Pilin-like"/>
</dbReference>
<comment type="caution">
    <text evidence="3">The sequence shown here is derived from an EMBL/GenBank/DDBJ whole genome shotgun (WGS) entry which is preliminary data.</text>
</comment>
<reference evidence="3 4" key="1">
    <citation type="journal article" date="2016" name="Nat. Commun.">
        <title>Thousands of microbial genomes shed light on interconnected biogeochemical processes in an aquifer system.</title>
        <authorList>
            <person name="Anantharaman K."/>
            <person name="Brown C.T."/>
            <person name="Hug L.A."/>
            <person name="Sharon I."/>
            <person name="Castelle C.J."/>
            <person name="Probst A.J."/>
            <person name="Thomas B.C."/>
            <person name="Singh A."/>
            <person name="Wilkins M.J."/>
            <person name="Karaoz U."/>
            <person name="Brodie E.L."/>
            <person name="Williams K.H."/>
            <person name="Hubbard S.S."/>
            <person name="Banfield J.F."/>
        </authorList>
    </citation>
    <scope>NUCLEOTIDE SEQUENCE [LARGE SCALE GENOMIC DNA]</scope>
</reference>
<dbReference type="STRING" id="1797247.A2419_00545"/>
<organism evidence="3 4">
    <name type="scientific">Candidatus Adlerbacteria bacterium RIFOXYC1_FULL_48_26</name>
    <dbReference type="NCBI Taxonomy" id="1797247"/>
    <lineage>
        <taxon>Bacteria</taxon>
        <taxon>Candidatus Adleribacteriota</taxon>
    </lineage>
</organism>